<name>A0ABT2WEW0_9BACI</name>
<dbReference type="SUPFAM" id="SSF46785">
    <property type="entry name" value="Winged helix' DNA-binding domain"/>
    <property type="match status" value="1"/>
</dbReference>
<dbReference type="PRINTS" id="PR00037">
    <property type="entry name" value="HTHLACR"/>
</dbReference>
<keyword evidence="2 5" id="KW-0238">DNA-binding</keyword>
<dbReference type="PROSITE" id="PS00894">
    <property type="entry name" value="HTH_DEOR_1"/>
    <property type="match status" value="1"/>
</dbReference>
<dbReference type="Gene3D" id="3.40.50.1360">
    <property type="match status" value="1"/>
</dbReference>
<comment type="caution">
    <text evidence="5">The sequence shown here is derived from an EMBL/GenBank/DDBJ whole genome shotgun (WGS) entry which is preliminary data.</text>
</comment>
<dbReference type="Pfam" id="PF00455">
    <property type="entry name" value="DeoRC"/>
    <property type="match status" value="1"/>
</dbReference>
<evidence type="ECO:0000256" key="2">
    <source>
        <dbReference type="ARBA" id="ARBA00023125"/>
    </source>
</evidence>
<feature type="domain" description="HTH deoR-type" evidence="4">
    <location>
        <begin position="3"/>
        <end position="58"/>
    </location>
</feature>
<dbReference type="Pfam" id="PF08220">
    <property type="entry name" value="HTH_DeoR"/>
    <property type="match status" value="1"/>
</dbReference>
<dbReference type="PANTHER" id="PTHR30363:SF56">
    <property type="entry name" value="TRANSCRIPTIONAL REGULATOR, DEOR FAMILY"/>
    <property type="match status" value="1"/>
</dbReference>
<protein>
    <submittedName>
        <fullName evidence="5">DeoR/GlpR family DNA-binding transcription regulator</fullName>
    </submittedName>
</protein>
<dbReference type="PANTHER" id="PTHR30363">
    <property type="entry name" value="HTH-TYPE TRANSCRIPTIONAL REGULATOR SRLR-RELATED"/>
    <property type="match status" value="1"/>
</dbReference>
<keyword evidence="3" id="KW-0804">Transcription</keyword>
<dbReference type="InterPro" id="IPR014036">
    <property type="entry name" value="DeoR-like_C"/>
</dbReference>
<accession>A0ABT2WEW0</accession>
<dbReference type="Proteomes" id="UP001208656">
    <property type="component" value="Unassembled WGS sequence"/>
</dbReference>
<dbReference type="RefSeq" id="WP_263061436.1">
    <property type="nucleotide sequence ID" value="NZ_JAOUSE010000015.1"/>
</dbReference>
<dbReference type="GO" id="GO:0003677">
    <property type="term" value="F:DNA binding"/>
    <property type="evidence" value="ECO:0007669"/>
    <property type="project" value="UniProtKB-KW"/>
</dbReference>
<gene>
    <name evidence="5" type="ORF">OEV82_07085</name>
</gene>
<dbReference type="SUPFAM" id="SSF100950">
    <property type="entry name" value="NagB/RpiA/CoA transferase-like"/>
    <property type="match status" value="1"/>
</dbReference>
<proteinExistence type="predicted"/>
<organism evidence="5 6">
    <name type="scientific">Pallidibacillus thermolactis</name>
    <dbReference type="NCBI Taxonomy" id="251051"/>
    <lineage>
        <taxon>Bacteria</taxon>
        <taxon>Bacillati</taxon>
        <taxon>Bacillota</taxon>
        <taxon>Bacilli</taxon>
        <taxon>Bacillales</taxon>
        <taxon>Bacillaceae</taxon>
        <taxon>Pallidibacillus</taxon>
    </lineage>
</organism>
<dbReference type="PROSITE" id="PS51000">
    <property type="entry name" value="HTH_DEOR_2"/>
    <property type="match status" value="1"/>
</dbReference>
<keyword evidence="6" id="KW-1185">Reference proteome</keyword>
<dbReference type="EMBL" id="JAOUSE010000015">
    <property type="protein sequence ID" value="MCU9594218.1"/>
    <property type="molecule type" value="Genomic_DNA"/>
</dbReference>
<dbReference type="SMART" id="SM01134">
    <property type="entry name" value="DeoRC"/>
    <property type="match status" value="1"/>
</dbReference>
<evidence type="ECO:0000259" key="4">
    <source>
        <dbReference type="PROSITE" id="PS51000"/>
    </source>
</evidence>
<dbReference type="InterPro" id="IPR018356">
    <property type="entry name" value="Tscrpt_reg_HTH_DeoR_CS"/>
</dbReference>
<keyword evidence="1" id="KW-0805">Transcription regulation</keyword>
<evidence type="ECO:0000256" key="1">
    <source>
        <dbReference type="ARBA" id="ARBA00023015"/>
    </source>
</evidence>
<dbReference type="InterPro" id="IPR050313">
    <property type="entry name" value="Carb_Metab_HTH_regulators"/>
</dbReference>
<evidence type="ECO:0000313" key="5">
    <source>
        <dbReference type="EMBL" id="MCU9594218.1"/>
    </source>
</evidence>
<dbReference type="InterPro" id="IPR036390">
    <property type="entry name" value="WH_DNA-bd_sf"/>
</dbReference>
<evidence type="ECO:0000256" key="3">
    <source>
        <dbReference type="ARBA" id="ARBA00023163"/>
    </source>
</evidence>
<dbReference type="Gene3D" id="1.10.10.10">
    <property type="entry name" value="Winged helix-like DNA-binding domain superfamily/Winged helix DNA-binding domain"/>
    <property type="match status" value="1"/>
</dbReference>
<evidence type="ECO:0000313" key="6">
    <source>
        <dbReference type="Proteomes" id="UP001208656"/>
    </source>
</evidence>
<reference evidence="5 6" key="1">
    <citation type="submission" date="2022-10" db="EMBL/GenBank/DDBJ databases">
        <title>Description of Fervidibacillus gen. nov. in the family Fervidibacillaceae fam. nov. with two species, Fervidibacillus albus sp. nov., and Fervidibacillus halotolerans sp. nov., isolated from tidal flat sediments.</title>
        <authorList>
            <person name="Kwon K.K."/>
            <person name="Yang S.-H."/>
        </authorList>
    </citation>
    <scope>NUCLEOTIDE SEQUENCE [LARGE SCALE GENOMIC DNA]</scope>
    <source>
        <strain evidence="5 6">DSM 23332</strain>
    </source>
</reference>
<dbReference type="InterPro" id="IPR036388">
    <property type="entry name" value="WH-like_DNA-bd_sf"/>
</dbReference>
<sequence length="249" mass="27958">MLEPERHQIILDLLKKQNTVKLQELVELTNSSESTIRRDLSQLEKQKLLKRVHGGAARLQNMLQEPTMVEKSSKNVQEKRLIAKYAASLIEEGDSVYIDAGTTPFEMIPFLPSDIVVVTNGLMHVEALLNRNIKTFLLGGYVKPTTKALVGRSAIESLKNFRFDKCFMGVNGIHPDYGFTTPDPEEATVKQLAITLTRDAYVVADESKFSEVTFARIADLKDAMIITNAIDKEIQSQYERETTIKVVSA</sequence>
<dbReference type="SMART" id="SM00420">
    <property type="entry name" value="HTH_DEOR"/>
    <property type="match status" value="1"/>
</dbReference>
<dbReference type="InterPro" id="IPR001034">
    <property type="entry name" value="DeoR_HTH"/>
</dbReference>
<dbReference type="InterPro" id="IPR037171">
    <property type="entry name" value="NagB/RpiA_transferase-like"/>
</dbReference>